<accession>A0A8K1FDF7</accession>
<dbReference type="EMBL" id="SPLM01000112">
    <property type="protein sequence ID" value="TMW58291.1"/>
    <property type="molecule type" value="Genomic_DNA"/>
</dbReference>
<organism evidence="1 2">
    <name type="scientific">Pythium oligandrum</name>
    <name type="common">Mycoparasitic fungus</name>
    <dbReference type="NCBI Taxonomy" id="41045"/>
    <lineage>
        <taxon>Eukaryota</taxon>
        <taxon>Sar</taxon>
        <taxon>Stramenopiles</taxon>
        <taxon>Oomycota</taxon>
        <taxon>Peronosporomycetes</taxon>
        <taxon>Pythiales</taxon>
        <taxon>Pythiaceae</taxon>
        <taxon>Pythium</taxon>
    </lineage>
</organism>
<name>A0A8K1FDF7_PYTOL</name>
<proteinExistence type="predicted"/>
<reference evidence="1" key="1">
    <citation type="submission" date="2019-03" db="EMBL/GenBank/DDBJ databases">
        <title>Long read genome sequence of the mycoparasitic Pythium oligandrum ATCC 38472 isolated from sugarbeet rhizosphere.</title>
        <authorList>
            <person name="Gaulin E."/>
        </authorList>
    </citation>
    <scope>NUCLEOTIDE SEQUENCE</scope>
    <source>
        <strain evidence="1">ATCC 38472_TT</strain>
    </source>
</reference>
<comment type="caution">
    <text evidence="1">The sequence shown here is derived from an EMBL/GenBank/DDBJ whole genome shotgun (WGS) entry which is preliminary data.</text>
</comment>
<gene>
    <name evidence="1" type="ORF">Poli38472_011879</name>
</gene>
<dbReference type="AlphaFoldDB" id="A0A8K1FDF7"/>
<evidence type="ECO:0000313" key="2">
    <source>
        <dbReference type="Proteomes" id="UP000794436"/>
    </source>
</evidence>
<evidence type="ECO:0000313" key="1">
    <source>
        <dbReference type="EMBL" id="TMW58291.1"/>
    </source>
</evidence>
<sequence>MPTSSTAEAREAFLDDRLRHLKTVMETFDWNASSPLAMRLQMNKLLRAAQHVEIGFQLKEERKEARAPYSRALVDGLPHEIQLKRLMEAYDKLKSEQEALCLALEEKAIETRLSMDTALNRLVPKRAKIRHDKPKQKPADPDLMEQYITLQQKYSRMKERYATVKQKLEAERKKTR</sequence>
<keyword evidence="2" id="KW-1185">Reference proteome</keyword>
<dbReference type="Proteomes" id="UP000794436">
    <property type="component" value="Unassembled WGS sequence"/>
</dbReference>
<protein>
    <submittedName>
        <fullName evidence="1">Uncharacterized protein</fullName>
    </submittedName>
</protein>